<dbReference type="GO" id="GO:0003677">
    <property type="term" value="F:DNA binding"/>
    <property type="evidence" value="ECO:0007669"/>
    <property type="project" value="UniProtKB-KW"/>
</dbReference>
<gene>
    <name evidence="2" type="ORF">D3Z39_06780</name>
</gene>
<dbReference type="Pfam" id="PF08765">
    <property type="entry name" value="Mor"/>
    <property type="match status" value="1"/>
</dbReference>
<evidence type="ECO:0000313" key="3">
    <source>
        <dbReference type="Proteomes" id="UP000446348"/>
    </source>
</evidence>
<sequence length="112" mass="12950">MNALENLQLEDLDQEQQEVAEVIGLENYKQLIARYGGTSIYIPKADRKERMKRNEQIRSTFDGYNFRELAQKFGLTEVTIRSIVSDKVKEIRAQPMDGQLSLLDLLTSENIQ</sequence>
<keyword evidence="2" id="KW-0238">DNA-binding</keyword>
<name>A0A845RLK8_9FIRM</name>
<dbReference type="SUPFAM" id="SSF46689">
    <property type="entry name" value="Homeodomain-like"/>
    <property type="match status" value="1"/>
</dbReference>
<comment type="caution">
    <text evidence="2">The sequence shown here is derived from an EMBL/GenBank/DDBJ whole genome shotgun (WGS) entry which is preliminary data.</text>
</comment>
<protein>
    <submittedName>
        <fullName evidence="2">DNA-binding protein</fullName>
    </submittedName>
</protein>
<feature type="domain" description="Mor transcription activator" evidence="1">
    <location>
        <begin position="10"/>
        <end position="93"/>
    </location>
</feature>
<accession>A0A845RLK8</accession>
<reference evidence="2 3" key="1">
    <citation type="submission" date="2018-08" db="EMBL/GenBank/DDBJ databases">
        <title>Murine metabolic-syndrome-specific gut microbial biobank.</title>
        <authorList>
            <person name="Liu C."/>
        </authorList>
    </citation>
    <scope>NUCLEOTIDE SEQUENCE [LARGE SCALE GENOMIC DNA]</scope>
    <source>
        <strain evidence="2 3">X69</strain>
    </source>
</reference>
<dbReference type="PANTHER" id="PTHR37812:SF1">
    <property type="entry name" value="MU-LIKE PROPHAGE FLUMU PROTEIN C"/>
    <property type="match status" value="1"/>
</dbReference>
<dbReference type="EMBL" id="QXWZ01000009">
    <property type="protein sequence ID" value="NBI78572.1"/>
    <property type="molecule type" value="Genomic_DNA"/>
</dbReference>
<dbReference type="RefSeq" id="WP_160209419.1">
    <property type="nucleotide sequence ID" value="NZ_QXWZ01000009.1"/>
</dbReference>
<organism evidence="2 3">
    <name type="scientific">Anaerotruncus colihominis</name>
    <dbReference type="NCBI Taxonomy" id="169435"/>
    <lineage>
        <taxon>Bacteria</taxon>
        <taxon>Bacillati</taxon>
        <taxon>Bacillota</taxon>
        <taxon>Clostridia</taxon>
        <taxon>Eubacteriales</taxon>
        <taxon>Oscillospiraceae</taxon>
        <taxon>Anaerotruncus</taxon>
    </lineage>
</organism>
<dbReference type="Proteomes" id="UP000446348">
    <property type="component" value="Unassembled WGS sequence"/>
</dbReference>
<evidence type="ECO:0000313" key="2">
    <source>
        <dbReference type="EMBL" id="NBI78572.1"/>
    </source>
</evidence>
<dbReference type="AlphaFoldDB" id="A0A845RLK8"/>
<evidence type="ECO:0000259" key="1">
    <source>
        <dbReference type="Pfam" id="PF08765"/>
    </source>
</evidence>
<dbReference type="InterPro" id="IPR014875">
    <property type="entry name" value="Mor_transcription_activator"/>
</dbReference>
<dbReference type="InterPro" id="IPR052411">
    <property type="entry name" value="c-mor_Regulatory_Protein"/>
</dbReference>
<dbReference type="OrthoDB" id="2614246at2"/>
<dbReference type="InterPro" id="IPR009057">
    <property type="entry name" value="Homeodomain-like_sf"/>
</dbReference>
<dbReference type="PANTHER" id="PTHR37812">
    <property type="entry name" value="MU-LIKE PROPHAGE FLUMU PROTEIN C"/>
    <property type="match status" value="1"/>
</dbReference>
<proteinExistence type="predicted"/>
<dbReference type="Gene3D" id="1.10.10.60">
    <property type="entry name" value="Homeodomain-like"/>
    <property type="match status" value="1"/>
</dbReference>